<feature type="domain" description="W2" evidence="7">
    <location>
        <begin position="249"/>
        <end position="409"/>
    </location>
</feature>
<gene>
    <name evidence="8" type="ORF">C6P46_000415</name>
</gene>
<reference evidence="8 9" key="1">
    <citation type="submission" date="2020-11" db="EMBL/GenBank/DDBJ databases">
        <title>Kefir isolates.</title>
        <authorList>
            <person name="Marcisauskas S."/>
            <person name="Kim Y."/>
            <person name="Blasche S."/>
        </authorList>
    </citation>
    <scope>NUCLEOTIDE SEQUENCE [LARGE SCALE GENOMIC DNA]</scope>
    <source>
        <strain evidence="8 9">KR</strain>
    </source>
</reference>
<accession>A0A9P6VWV8</accession>
<dbReference type="Proteomes" id="UP000777482">
    <property type="component" value="Unassembled WGS sequence"/>
</dbReference>
<dbReference type="FunFam" id="2.20.25.350:FF:000001">
    <property type="entry name" value="Eukaryotic translation initiation factor 5"/>
    <property type="match status" value="1"/>
</dbReference>
<evidence type="ECO:0000313" key="8">
    <source>
        <dbReference type="EMBL" id="KAG0656176.1"/>
    </source>
</evidence>
<dbReference type="SUPFAM" id="SSF100966">
    <property type="entry name" value="Translation initiation factor 2 beta, aIF2beta, N-terminal domain"/>
    <property type="match status" value="1"/>
</dbReference>
<evidence type="ECO:0000256" key="6">
    <source>
        <dbReference type="SAM" id="MobiDB-lite"/>
    </source>
</evidence>
<evidence type="ECO:0000256" key="5">
    <source>
        <dbReference type="ARBA" id="ARBA00023134"/>
    </source>
</evidence>
<feature type="region of interest" description="Disordered" evidence="6">
    <location>
        <begin position="143"/>
        <end position="182"/>
    </location>
</feature>
<dbReference type="GO" id="GO:0071074">
    <property type="term" value="F:eukaryotic initiation factor eIF2 binding"/>
    <property type="evidence" value="ECO:0007669"/>
    <property type="project" value="TreeGrafter"/>
</dbReference>
<evidence type="ECO:0000256" key="4">
    <source>
        <dbReference type="ARBA" id="ARBA00022917"/>
    </source>
</evidence>
<dbReference type="AlphaFoldDB" id="A0A9P6VWV8"/>
<dbReference type="GO" id="GO:0005092">
    <property type="term" value="F:GDP-dissociation inhibitor activity"/>
    <property type="evidence" value="ECO:0007669"/>
    <property type="project" value="TreeGrafter"/>
</dbReference>
<dbReference type="InterPro" id="IPR045196">
    <property type="entry name" value="IF2/IF5"/>
</dbReference>
<evidence type="ECO:0000313" key="9">
    <source>
        <dbReference type="Proteomes" id="UP000777482"/>
    </source>
</evidence>
<dbReference type="PANTHER" id="PTHR23001">
    <property type="entry name" value="EUKARYOTIC TRANSLATION INITIATION FACTOR"/>
    <property type="match status" value="1"/>
</dbReference>
<comment type="similarity">
    <text evidence="1">Belongs to the eIF-2-beta/eIF-5 family.</text>
</comment>
<dbReference type="Pfam" id="PF02020">
    <property type="entry name" value="W2"/>
    <property type="match status" value="1"/>
</dbReference>
<keyword evidence="3" id="KW-0547">Nucleotide-binding</keyword>
<evidence type="ECO:0000259" key="7">
    <source>
        <dbReference type="PROSITE" id="PS51363"/>
    </source>
</evidence>
<dbReference type="OrthoDB" id="10250831at2759"/>
<dbReference type="GO" id="GO:0005829">
    <property type="term" value="C:cytosol"/>
    <property type="evidence" value="ECO:0007669"/>
    <property type="project" value="TreeGrafter"/>
</dbReference>
<name>A0A9P6VWV8_RHOMI</name>
<dbReference type="FunFam" id="3.30.30.170:FF:000002">
    <property type="entry name" value="Eukaryotic translation initiation factor 5"/>
    <property type="match status" value="1"/>
</dbReference>
<dbReference type="SUPFAM" id="SSF48371">
    <property type="entry name" value="ARM repeat"/>
    <property type="match status" value="1"/>
</dbReference>
<keyword evidence="9" id="KW-1185">Reference proteome</keyword>
<dbReference type="GO" id="GO:0001732">
    <property type="term" value="P:formation of cytoplasmic translation initiation complex"/>
    <property type="evidence" value="ECO:0007669"/>
    <property type="project" value="TreeGrafter"/>
</dbReference>
<dbReference type="GO" id="GO:0005525">
    <property type="term" value="F:GTP binding"/>
    <property type="evidence" value="ECO:0007669"/>
    <property type="project" value="UniProtKB-KW"/>
</dbReference>
<dbReference type="SUPFAM" id="SSF75689">
    <property type="entry name" value="Zinc-binding domain of translation initiation factor 2 beta"/>
    <property type="match status" value="1"/>
</dbReference>
<dbReference type="InterPro" id="IPR016190">
    <property type="entry name" value="Transl_init_fac_IF2/IF5_Zn-bd"/>
</dbReference>
<dbReference type="Gene3D" id="2.20.25.350">
    <property type="match status" value="1"/>
</dbReference>
<evidence type="ECO:0000256" key="1">
    <source>
        <dbReference type="ARBA" id="ARBA00010397"/>
    </source>
</evidence>
<dbReference type="PANTHER" id="PTHR23001:SF7">
    <property type="entry name" value="EUKARYOTIC TRANSLATION INITIATION FACTOR 5"/>
    <property type="match status" value="1"/>
</dbReference>
<dbReference type="PROSITE" id="PS51363">
    <property type="entry name" value="W2"/>
    <property type="match status" value="1"/>
</dbReference>
<dbReference type="InterPro" id="IPR003307">
    <property type="entry name" value="W2_domain"/>
</dbReference>
<dbReference type="GO" id="GO:0003743">
    <property type="term" value="F:translation initiation factor activity"/>
    <property type="evidence" value="ECO:0007669"/>
    <property type="project" value="UniProtKB-KW"/>
</dbReference>
<dbReference type="Pfam" id="PF01873">
    <property type="entry name" value="eIF-5_eIF-2B"/>
    <property type="match status" value="1"/>
</dbReference>
<dbReference type="Gene3D" id="1.25.40.180">
    <property type="match status" value="1"/>
</dbReference>
<feature type="compositionally biased region" description="Acidic residues" evidence="6">
    <location>
        <begin position="173"/>
        <end position="182"/>
    </location>
</feature>
<dbReference type="InterPro" id="IPR016189">
    <property type="entry name" value="Transl_init_fac_IF2/IF5_N"/>
</dbReference>
<dbReference type="InterPro" id="IPR002735">
    <property type="entry name" value="Transl_init_fac_IF2/IF5_dom"/>
</dbReference>
<keyword evidence="5" id="KW-0342">GTP-binding</keyword>
<proteinExistence type="inferred from homology"/>
<dbReference type="SMART" id="SM00653">
    <property type="entry name" value="eIF2B_5"/>
    <property type="match status" value="1"/>
</dbReference>
<evidence type="ECO:0000256" key="3">
    <source>
        <dbReference type="ARBA" id="ARBA00022741"/>
    </source>
</evidence>
<protein>
    <recommendedName>
        <fullName evidence="7">W2 domain-containing protein</fullName>
    </recommendedName>
</protein>
<dbReference type="SMART" id="SM00515">
    <property type="entry name" value="eIF5C"/>
    <property type="match status" value="1"/>
</dbReference>
<dbReference type="InterPro" id="IPR016024">
    <property type="entry name" value="ARM-type_fold"/>
</dbReference>
<comment type="caution">
    <text evidence="8">The sequence shown here is derived from an EMBL/GenBank/DDBJ whole genome shotgun (WGS) entry which is preliminary data.</text>
</comment>
<dbReference type="Gene3D" id="3.30.30.170">
    <property type="match status" value="1"/>
</dbReference>
<sequence>MAATVNIRRDVRDSFYRYKMPVLLTKIEGKGNGIKTVFPNMADVARALNRPASYPTKYFGCELGAQATFNDTTERYIVNGAHDQNRMRELLDGFIDRFVLCQSCKNPETELIVSRDGYITSDCKACGYHGDIDMRHKLTTFISKNPPKKAGKKGKRGAAGADSIAGQPGQVDGVEDEDDDDDELTRKIREGAEKVMTEEEAARLIAEREKEDDWADEDTSPEAVAKRMAALGVSADSSLLAGGLDDDDDEASTGPYGEFAAWVTEQKEQAGGDLSAAELYKEADARGVTKKPHRLLPVLFPALFDDKVTAELPKYLPVLAKLNTSEKTAKALGGGIEKLVEAYPDTLKSVPKVLMILYQADVLDEDAIRHFATHVSKKYVSKDLSKKVRKAADPILQWLDEASSDEDDDEDESE</sequence>
<keyword evidence="4" id="KW-0648">Protein biosynthesis</keyword>
<organism evidence="8 9">
    <name type="scientific">Rhodotorula mucilaginosa</name>
    <name type="common">Yeast</name>
    <name type="synonym">Rhodotorula rubra</name>
    <dbReference type="NCBI Taxonomy" id="5537"/>
    <lineage>
        <taxon>Eukaryota</taxon>
        <taxon>Fungi</taxon>
        <taxon>Dikarya</taxon>
        <taxon>Basidiomycota</taxon>
        <taxon>Pucciniomycotina</taxon>
        <taxon>Microbotryomycetes</taxon>
        <taxon>Sporidiobolales</taxon>
        <taxon>Sporidiobolaceae</taxon>
        <taxon>Rhodotorula</taxon>
    </lineage>
</organism>
<evidence type="ECO:0000256" key="2">
    <source>
        <dbReference type="ARBA" id="ARBA00022540"/>
    </source>
</evidence>
<dbReference type="EMBL" id="PUHQ01000102">
    <property type="protein sequence ID" value="KAG0656176.1"/>
    <property type="molecule type" value="Genomic_DNA"/>
</dbReference>
<dbReference type="CDD" id="cd11561">
    <property type="entry name" value="W2_eIF5"/>
    <property type="match status" value="1"/>
</dbReference>
<feature type="compositionally biased region" description="Basic residues" evidence="6">
    <location>
        <begin position="146"/>
        <end position="156"/>
    </location>
</feature>
<keyword evidence="2" id="KW-0396">Initiation factor</keyword>